<name>A0ACC1J5Z5_9FUNG</name>
<dbReference type="EMBL" id="JANBPW010002966">
    <property type="protein sequence ID" value="KAJ1939065.1"/>
    <property type="molecule type" value="Genomic_DNA"/>
</dbReference>
<evidence type="ECO:0000313" key="1">
    <source>
        <dbReference type="EMBL" id="KAJ1939065.1"/>
    </source>
</evidence>
<keyword evidence="2" id="KW-1185">Reference proteome</keyword>
<organism evidence="1 2">
    <name type="scientific">Linderina macrospora</name>
    <dbReference type="NCBI Taxonomy" id="4868"/>
    <lineage>
        <taxon>Eukaryota</taxon>
        <taxon>Fungi</taxon>
        <taxon>Fungi incertae sedis</taxon>
        <taxon>Zoopagomycota</taxon>
        <taxon>Kickxellomycotina</taxon>
        <taxon>Kickxellomycetes</taxon>
        <taxon>Kickxellales</taxon>
        <taxon>Kickxellaceae</taxon>
        <taxon>Linderina</taxon>
    </lineage>
</organism>
<proteinExistence type="predicted"/>
<sequence>MKESFIRNHTLYLVCSLIVVVGSHLLTVVDTITNWWHVLICMLLSLLPKARVVFPVHHPSSDYHPAILVTGTSSGIGHDTAIALASKGFTVFAGVRRWEDGARVENDFLDSIKPQTIYENRWARPSWFERLLANIHRSLGASEEQPEMEASSDDDEATVVPQTVTSRRLRRRKQRLQGTNGKTEHFDPNAVSARGQSAPEYEQMVRETGTIIPVILDVSDKQSIDDAFDKVSEELEKRGIPLVGLVNNAGVTASGPMDIAATNFIDYCMAVNFAGPVSVAQKFMPLLRTSSGRIVNVSSIMAWLIGPGFGVYCASKAALSAASRAWHFELANSGMSVSVVEPGLTRTALWKKLETELQFHHSRLNGLPLRRRRSAEQVNSDESGRGSPVAMPGDEAVATPSPSSSPTTPPNDPERSENQTL</sequence>
<comment type="caution">
    <text evidence="1">The sequence shown here is derived from an EMBL/GenBank/DDBJ whole genome shotgun (WGS) entry which is preliminary data.</text>
</comment>
<dbReference type="Proteomes" id="UP001150603">
    <property type="component" value="Unassembled WGS sequence"/>
</dbReference>
<reference evidence="1" key="1">
    <citation type="submission" date="2022-07" db="EMBL/GenBank/DDBJ databases">
        <title>Phylogenomic reconstructions and comparative analyses of Kickxellomycotina fungi.</title>
        <authorList>
            <person name="Reynolds N.K."/>
            <person name="Stajich J.E."/>
            <person name="Barry K."/>
            <person name="Grigoriev I.V."/>
            <person name="Crous P."/>
            <person name="Smith M.E."/>
        </authorList>
    </citation>
    <scope>NUCLEOTIDE SEQUENCE</scope>
    <source>
        <strain evidence="1">NRRL 5244</strain>
    </source>
</reference>
<protein>
    <submittedName>
        <fullName evidence="1">Uncharacterized protein</fullName>
    </submittedName>
</protein>
<accession>A0ACC1J5Z5</accession>
<gene>
    <name evidence="1" type="ORF">FBU59_004244</name>
</gene>
<feature type="non-terminal residue" evidence="1">
    <location>
        <position position="421"/>
    </location>
</feature>
<evidence type="ECO:0000313" key="2">
    <source>
        <dbReference type="Proteomes" id="UP001150603"/>
    </source>
</evidence>